<name>A0A699ZWT4_HAELA</name>
<gene>
    <name evidence="6" type="ORF">HaLaN_23648</name>
</gene>
<keyword evidence="4" id="KW-0234">DNA repair</keyword>
<evidence type="ECO:0000256" key="5">
    <source>
        <dbReference type="PROSITE-ProRule" id="PRU10072"/>
    </source>
</evidence>
<evidence type="ECO:0000313" key="7">
    <source>
        <dbReference type="Proteomes" id="UP000485058"/>
    </source>
</evidence>
<evidence type="ECO:0000256" key="1">
    <source>
        <dbReference type="ARBA" id="ARBA00008184"/>
    </source>
</evidence>
<keyword evidence="2" id="KW-0227">DNA damage</keyword>
<organism evidence="6 7">
    <name type="scientific">Haematococcus lacustris</name>
    <name type="common">Green alga</name>
    <name type="synonym">Haematococcus pluvialis</name>
    <dbReference type="NCBI Taxonomy" id="44745"/>
    <lineage>
        <taxon>Eukaryota</taxon>
        <taxon>Viridiplantae</taxon>
        <taxon>Chlorophyta</taxon>
        <taxon>core chlorophytes</taxon>
        <taxon>Chlorophyceae</taxon>
        <taxon>CS clade</taxon>
        <taxon>Chlamydomonadales</taxon>
        <taxon>Haematococcaceae</taxon>
        <taxon>Haematococcus</taxon>
    </lineage>
</organism>
<evidence type="ECO:0000256" key="3">
    <source>
        <dbReference type="ARBA" id="ARBA00022801"/>
    </source>
</evidence>
<dbReference type="EMBL" id="BLLF01002876">
    <property type="protein sequence ID" value="GFH25650.1"/>
    <property type="molecule type" value="Genomic_DNA"/>
</dbReference>
<feature type="active site" description="Proton acceptor" evidence="5">
    <location>
        <position position="22"/>
    </location>
</feature>
<dbReference type="AlphaFoldDB" id="A0A699ZWT4"/>
<dbReference type="Gene3D" id="3.40.470.10">
    <property type="entry name" value="Uracil-DNA glycosylase-like domain"/>
    <property type="match status" value="1"/>
</dbReference>
<dbReference type="PANTHER" id="PTHR11264:SF0">
    <property type="entry name" value="URACIL-DNA GLYCOSYLASE"/>
    <property type="match status" value="1"/>
</dbReference>
<keyword evidence="3" id="KW-0378">Hydrolase</keyword>
<dbReference type="PROSITE" id="PS00130">
    <property type="entry name" value="U_DNA_GLYCOSYLASE"/>
    <property type="match status" value="1"/>
</dbReference>
<dbReference type="InterPro" id="IPR002043">
    <property type="entry name" value="UDG_fam1"/>
</dbReference>
<dbReference type="Proteomes" id="UP000485058">
    <property type="component" value="Unassembled WGS sequence"/>
</dbReference>
<evidence type="ECO:0000256" key="4">
    <source>
        <dbReference type="ARBA" id="ARBA00023204"/>
    </source>
</evidence>
<dbReference type="InterPro" id="IPR036895">
    <property type="entry name" value="Uracil-DNA_glycosylase-like_sf"/>
</dbReference>
<evidence type="ECO:0000256" key="2">
    <source>
        <dbReference type="ARBA" id="ARBA00022763"/>
    </source>
</evidence>
<dbReference type="InterPro" id="IPR018085">
    <property type="entry name" value="Ura-DNA_Glyclase_AS"/>
</dbReference>
<dbReference type="SUPFAM" id="SSF52141">
    <property type="entry name" value="Uracil-DNA glycosylase-like"/>
    <property type="match status" value="1"/>
</dbReference>
<evidence type="ECO:0000313" key="6">
    <source>
        <dbReference type="EMBL" id="GFH25650.1"/>
    </source>
</evidence>
<comment type="caution">
    <text evidence="6">The sequence shown here is derived from an EMBL/GenBank/DDBJ whole genome shotgun (WGS) entry which is preliminary data.</text>
</comment>
<dbReference type="GO" id="GO:0004844">
    <property type="term" value="F:uracil DNA N-glycosylase activity"/>
    <property type="evidence" value="ECO:0007669"/>
    <property type="project" value="InterPro"/>
</dbReference>
<dbReference type="CDD" id="cd10027">
    <property type="entry name" value="UDG-F1-like"/>
    <property type="match status" value="1"/>
</dbReference>
<dbReference type="PANTHER" id="PTHR11264">
    <property type="entry name" value="URACIL-DNA GLYCOSYLASE"/>
    <property type="match status" value="1"/>
</dbReference>
<protein>
    <submittedName>
        <fullName evidence="6">Uracil-DNA glycosylase</fullName>
    </submittedName>
</protein>
<keyword evidence="7" id="KW-1185">Reference proteome</keyword>
<sequence length="89" mass="9466">MDSHQGGKEVYAKVKVVILGQDPYHQPGQAMGLSFSVPRGVRVPPSLLNVYKELQRDLGCTLPSHGDLSAWAVQGDCPCTGNSSSSTLP</sequence>
<comment type="similarity">
    <text evidence="1">Belongs to the uracil-DNA glycosylase (UDG) superfamily. UNG family.</text>
</comment>
<reference evidence="6 7" key="1">
    <citation type="submission" date="2020-02" db="EMBL/GenBank/DDBJ databases">
        <title>Draft genome sequence of Haematococcus lacustris strain NIES-144.</title>
        <authorList>
            <person name="Morimoto D."/>
            <person name="Nakagawa S."/>
            <person name="Yoshida T."/>
            <person name="Sawayama S."/>
        </authorList>
    </citation>
    <scope>NUCLEOTIDE SEQUENCE [LARGE SCALE GENOMIC DNA]</scope>
    <source>
        <strain evidence="6 7">NIES-144</strain>
    </source>
</reference>
<accession>A0A699ZWT4</accession>
<proteinExistence type="inferred from homology"/>
<dbReference type="GO" id="GO:0097510">
    <property type="term" value="P:base-excision repair, AP site formation via deaminated base removal"/>
    <property type="evidence" value="ECO:0007669"/>
    <property type="project" value="TreeGrafter"/>
</dbReference>